<geneLocation type="plasmid" evidence="1 2">
    <name>pCY360</name>
</geneLocation>
<protein>
    <submittedName>
        <fullName evidence="1">Uncharacterized protein</fullName>
    </submittedName>
</protein>
<reference evidence="1 2" key="1">
    <citation type="journal article" date="2010" name="PLoS ONE">
        <title>The glycobiome of the rumen bacterium Butyrivibrio proteoclasticus B316(T) highlights adaptation to a polysaccharide-rich environment.</title>
        <authorList>
            <person name="Kelly W.J."/>
            <person name="Leahy S.C."/>
            <person name="Altermann E."/>
            <person name="Yeoman C.J."/>
            <person name="Dunne J.C."/>
            <person name="Kong Z."/>
            <person name="Pacheco D.M."/>
            <person name="Li D."/>
            <person name="Noel S.J."/>
            <person name="Moon C.D."/>
            <person name="Cookson A.L."/>
            <person name="Attwood G.T."/>
        </authorList>
    </citation>
    <scope>NUCLEOTIDE SEQUENCE [LARGE SCALE GENOMIC DNA]</scope>
    <source>
        <strain evidence="2">ATCC 51982 / DSM 14932 / B316</strain>
        <plasmid evidence="2">Plasmid pCY360</plasmid>
    </source>
</reference>
<sequence length="336" mass="38767">MKASEFALFFGYELVREEAVIDGIPYRYKLIDKEGAGLDKLIMDIKDMPVSLAFRFNKKVDLRLIESGFKPSEHTEDDHYKAALAYIEEHPRMSYITDELCEVVKCICEPEELENDVYEDDPENVKGFVYDYFTETYMYARKAVDELIAQENKSLLEIIDTVHELKEDSVTLYGIMFQEIGTVCLEDFLARWHVLLNKKEAKEIIFDFTPCVDGLDGGLIVKTYDTVITDNESYYADGQEEMIRSLENESNVKKLCLGDVIKIRWASRIGAVVVKHELSLSYTDLYNLRVSYLNDKTFSDAEVDERIKEILRSAGEDVMEDEFTELIRWASKAAEG</sequence>
<dbReference type="HOGENOM" id="CLU_825577_0_0_9"/>
<keyword evidence="2" id="KW-1185">Reference proteome</keyword>
<dbReference type="Proteomes" id="UP000001299">
    <property type="component" value="Plasmid pCY360"/>
</dbReference>
<dbReference type="KEGG" id="bpb:bpr_II062"/>
<proteinExistence type="predicted"/>
<accession>E0S3M0</accession>
<dbReference type="RefSeq" id="WP_013282652.1">
    <property type="nucleotide sequence ID" value="NC_014389.1"/>
</dbReference>
<evidence type="ECO:0000313" key="2">
    <source>
        <dbReference type="Proteomes" id="UP000001299"/>
    </source>
</evidence>
<evidence type="ECO:0000313" key="1">
    <source>
        <dbReference type="EMBL" id="ADL36002.1"/>
    </source>
</evidence>
<name>E0S3M0_BUTPB</name>
<organism evidence="1 2">
    <name type="scientific">Butyrivibrio proteoclasticus (strain ATCC 51982 / DSM 14932 / B316)</name>
    <name type="common">Clostridium proteoclasticum</name>
    <dbReference type="NCBI Taxonomy" id="515622"/>
    <lineage>
        <taxon>Bacteria</taxon>
        <taxon>Bacillati</taxon>
        <taxon>Bacillota</taxon>
        <taxon>Clostridia</taxon>
        <taxon>Lachnospirales</taxon>
        <taxon>Lachnospiraceae</taxon>
        <taxon>Butyrivibrio</taxon>
    </lineage>
</organism>
<gene>
    <name evidence="1" type="ordered locus">bpr_II062</name>
</gene>
<dbReference type="EMBL" id="CP001812">
    <property type="protein sequence ID" value="ADL36002.1"/>
    <property type="molecule type" value="Genomic_DNA"/>
</dbReference>
<dbReference type="AlphaFoldDB" id="E0S3M0"/>
<keyword evidence="1" id="KW-0614">Plasmid</keyword>